<keyword evidence="2" id="KW-1185">Reference proteome</keyword>
<gene>
    <name evidence="1" type="ORF">HJG59_008840</name>
</gene>
<dbReference type="AlphaFoldDB" id="A0A7J8EEK5"/>
<protein>
    <submittedName>
        <fullName evidence="1">Uncharacterized protein</fullName>
    </submittedName>
</protein>
<dbReference type="InParanoid" id="A0A7J8EEK5"/>
<organism evidence="1 2">
    <name type="scientific">Molossus molossus</name>
    <name type="common">Pallas' mastiff bat</name>
    <name type="synonym">Vespertilio molossus</name>
    <dbReference type="NCBI Taxonomy" id="27622"/>
    <lineage>
        <taxon>Eukaryota</taxon>
        <taxon>Metazoa</taxon>
        <taxon>Chordata</taxon>
        <taxon>Craniata</taxon>
        <taxon>Vertebrata</taxon>
        <taxon>Euteleostomi</taxon>
        <taxon>Mammalia</taxon>
        <taxon>Eutheria</taxon>
        <taxon>Laurasiatheria</taxon>
        <taxon>Chiroptera</taxon>
        <taxon>Yangochiroptera</taxon>
        <taxon>Molossidae</taxon>
        <taxon>Molossus</taxon>
    </lineage>
</organism>
<name>A0A7J8EEK5_MOLMO</name>
<evidence type="ECO:0000313" key="2">
    <source>
        <dbReference type="Proteomes" id="UP000550707"/>
    </source>
</evidence>
<accession>A0A7J8EEK5</accession>
<evidence type="ECO:0000313" key="1">
    <source>
        <dbReference type="EMBL" id="KAF6433776.1"/>
    </source>
</evidence>
<reference evidence="1 2" key="1">
    <citation type="journal article" date="2020" name="Nature">
        <title>Six reference-quality genomes reveal evolution of bat adaptations.</title>
        <authorList>
            <person name="Jebb D."/>
            <person name="Huang Z."/>
            <person name="Pippel M."/>
            <person name="Hughes G.M."/>
            <person name="Lavrichenko K."/>
            <person name="Devanna P."/>
            <person name="Winkler S."/>
            <person name="Jermiin L.S."/>
            <person name="Skirmuntt E.C."/>
            <person name="Katzourakis A."/>
            <person name="Burkitt-Gray L."/>
            <person name="Ray D.A."/>
            <person name="Sullivan K.A.M."/>
            <person name="Roscito J.G."/>
            <person name="Kirilenko B.M."/>
            <person name="Davalos L.M."/>
            <person name="Corthals A.P."/>
            <person name="Power M.L."/>
            <person name="Jones G."/>
            <person name="Ransome R.D."/>
            <person name="Dechmann D.K.N."/>
            <person name="Locatelli A.G."/>
            <person name="Puechmaille S.J."/>
            <person name="Fedrigo O."/>
            <person name="Jarvis E.D."/>
            <person name="Hiller M."/>
            <person name="Vernes S.C."/>
            <person name="Myers E.W."/>
            <person name="Teeling E.C."/>
        </authorList>
    </citation>
    <scope>NUCLEOTIDE SEQUENCE [LARGE SCALE GENOMIC DNA]</scope>
    <source>
        <strain evidence="1">MMolMol1</strain>
        <tissue evidence="1">Muscle</tissue>
    </source>
</reference>
<dbReference type="EMBL" id="JACASF010000014">
    <property type="protein sequence ID" value="KAF6433776.1"/>
    <property type="molecule type" value="Genomic_DNA"/>
</dbReference>
<comment type="caution">
    <text evidence="1">The sequence shown here is derived from an EMBL/GenBank/DDBJ whole genome shotgun (WGS) entry which is preliminary data.</text>
</comment>
<proteinExistence type="predicted"/>
<sequence length="124" mass="13392">MSRCIGTSALNHVWRMKGWTEPNPETHEKTRRMEPSSPRTVCVFAAWPGGERPGGGQSADVLCPPPCASPPVLCACKHQLTFSLKHLPTTFDVLRLETRSLHSALGSLHCLGGVMGTSSEARGK</sequence>
<dbReference type="Proteomes" id="UP000550707">
    <property type="component" value="Unassembled WGS sequence"/>
</dbReference>